<evidence type="ECO:0000256" key="5">
    <source>
        <dbReference type="ARBA" id="ARBA00023136"/>
    </source>
</evidence>
<dbReference type="AlphaFoldDB" id="A0A022REI0"/>
<evidence type="ECO:0000256" key="4">
    <source>
        <dbReference type="ARBA" id="ARBA00022989"/>
    </source>
</evidence>
<proteinExistence type="inferred from homology"/>
<evidence type="ECO:0000256" key="6">
    <source>
        <dbReference type="SAM" id="Phobius"/>
    </source>
</evidence>
<protein>
    <recommendedName>
        <fullName evidence="9">Tetraspanin</fullName>
    </recommendedName>
</protein>
<name>A0A022REI0_ERYGU</name>
<evidence type="ECO:0000256" key="3">
    <source>
        <dbReference type="ARBA" id="ARBA00022692"/>
    </source>
</evidence>
<dbReference type="InterPro" id="IPR044991">
    <property type="entry name" value="TET_plant"/>
</dbReference>
<gene>
    <name evidence="7" type="ORF">MIMGU_mgv1a011541mg</name>
</gene>
<reference evidence="7 8" key="1">
    <citation type="journal article" date="2013" name="Proc. Natl. Acad. Sci. U.S.A.">
        <title>Fine-scale variation in meiotic recombination in Mimulus inferred from population shotgun sequencing.</title>
        <authorList>
            <person name="Hellsten U."/>
            <person name="Wright K.M."/>
            <person name="Jenkins J."/>
            <person name="Shu S."/>
            <person name="Yuan Y."/>
            <person name="Wessler S.R."/>
            <person name="Schmutz J."/>
            <person name="Willis J.H."/>
            <person name="Rokhsar D.S."/>
        </authorList>
    </citation>
    <scope>NUCLEOTIDE SEQUENCE [LARGE SCALE GENOMIC DNA]</scope>
    <source>
        <strain evidence="8">cv. DUN x IM62</strain>
    </source>
</reference>
<keyword evidence="3 6" id="KW-0812">Transmembrane</keyword>
<dbReference type="eggNOG" id="ENOG502QTNI">
    <property type="taxonomic scope" value="Eukaryota"/>
</dbReference>
<keyword evidence="8" id="KW-1185">Reference proteome</keyword>
<evidence type="ECO:0000256" key="2">
    <source>
        <dbReference type="ARBA" id="ARBA00006840"/>
    </source>
</evidence>
<evidence type="ECO:0000256" key="1">
    <source>
        <dbReference type="ARBA" id="ARBA00004141"/>
    </source>
</evidence>
<feature type="transmembrane region" description="Helical" evidence="6">
    <location>
        <begin position="44"/>
        <end position="64"/>
    </location>
</feature>
<keyword evidence="4 6" id="KW-1133">Transmembrane helix</keyword>
<evidence type="ECO:0000313" key="7">
    <source>
        <dbReference type="EMBL" id="EYU38158.1"/>
    </source>
</evidence>
<evidence type="ECO:0008006" key="9">
    <source>
        <dbReference type="Google" id="ProtNLM"/>
    </source>
</evidence>
<comment type="similarity">
    <text evidence="2">Belongs to the tetraspanin (TM4SF) family.</text>
</comment>
<feature type="transmembrane region" description="Helical" evidence="6">
    <location>
        <begin position="237"/>
        <end position="258"/>
    </location>
</feature>
<dbReference type="Pfam" id="PF00335">
    <property type="entry name" value="Tetraspanin"/>
    <property type="match status" value="1"/>
</dbReference>
<accession>A0A022REI0</accession>
<evidence type="ECO:0000313" key="8">
    <source>
        <dbReference type="Proteomes" id="UP000030748"/>
    </source>
</evidence>
<dbReference type="Proteomes" id="UP000030748">
    <property type="component" value="Unassembled WGS sequence"/>
</dbReference>
<dbReference type="STRING" id="4155.A0A022REI0"/>
<sequence>MARISNGVITLLNLLTLILSIGAIGFALLFYVKIGSPCEASLRMPLLVVGGALMGVSMAGLLGACCRVSFFMWIYLITLFLLIFGLVIFTVFAIVVTNKGIGNVVSSETGMAINNHKLGDYSWWMQNYVINGEKWDRIKSCLVDMRLCAATNTVDQVVGKEFEDFYKPKISPIQSGCCKPPSYCGMQMQNSTSWNMPEKGPAVTEPDCKIWSNEQTELCFNCESCKMAALDNVRREWNILAIANTCLLISLTIIYSIGCCALRNNQAYGYTKYRNYYA</sequence>
<dbReference type="PhylomeDB" id="A0A022REI0"/>
<dbReference type="GO" id="GO:0009506">
    <property type="term" value="C:plasmodesma"/>
    <property type="evidence" value="ECO:0000318"/>
    <property type="project" value="GO_Central"/>
</dbReference>
<feature type="transmembrane region" description="Helical" evidence="6">
    <location>
        <begin position="12"/>
        <end position="32"/>
    </location>
</feature>
<dbReference type="GO" id="GO:0009734">
    <property type="term" value="P:auxin-activated signaling pathway"/>
    <property type="evidence" value="ECO:0007669"/>
    <property type="project" value="InterPro"/>
</dbReference>
<feature type="transmembrane region" description="Helical" evidence="6">
    <location>
        <begin position="70"/>
        <end position="96"/>
    </location>
</feature>
<dbReference type="PANTHER" id="PTHR32191">
    <property type="entry name" value="TETRASPANIN-8-RELATED"/>
    <property type="match status" value="1"/>
</dbReference>
<dbReference type="EMBL" id="KI630505">
    <property type="protein sequence ID" value="EYU38158.1"/>
    <property type="molecule type" value="Genomic_DNA"/>
</dbReference>
<dbReference type="InterPro" id="IPR018499">
    <property type="entry name" value="Tetraspanin/Peripherin"/>
</dbReference>
<comment type="subcellular location">
    <subcellularLocation>
        <location evidence="1">Membrane</location>
        <topology evidence="1">Multi-pass membrane protein</topology>
    </subcellularLocation>
</comment>
<keyword evidence="5 6" id="KW-0472">Membrane</keyword>
<dbReference type="GO" id="GO:0005886">
    <property type="term" value="C:plasma membrane"/>
    <property type="evidence" value="ECO:0000318"/>
    <property type="project" value="GO_Central"/>
</dbReference>
<organism evidence="7 8">
    <name type="scientific">Erythranthe guttata</name>
    <name type="common">Yellow monkey flower</name>
    <name type="synonym">Mimulus guttatus</name>
    <dbReference type="NCBI Taxonomy" id="4155"/>
    <lineage>
        <taxon>Eukaryota</taxon>
        <taxon>Viridiplantae</taxon>
        <taxon>Streptophyta</taxon>
        <taxon>Embryophyta</taxon>
        <taxon>Tracheophyta</taxon>
        <taxon>Spermatophyta</taxon>
        <taxon>Magnoliopsida</taxon>
        <taxon>eudicotyledons</taxon>
        <taxon>Gunneridae</taxon>
        <taxon>Pentapetalae</taxon>
        <taxon>asterids</taxon>
        <taxon>lamiids</taxon>
        <taxon>Lamiales</taxon>
        <taxon>Phrymaceae</taxon>
        <taxon>Erythranthe</taxon>
    </lineage>
</organism>